<dbReference type="InterPro" id="IPR050592">
    <property type="entry name" value="GDSL_lipolytic_enzyme"/>
</dbReference>
<evidence type="ECO:0000256" key="3">
    <source>
        <dbReference type="SAM" id="SignalP"/>
    </source>
</evidence>
<dbReference type="InterPro" id="IPR001087">
    <property type="entry name" value="GDSL"/>
</dbReference>
<dbReference type="RefSeq" id="XP_048325528.2">
    <property type="nucleotide sequence ID" value="XM_048469571.2"/>
</dbReference>
<dbReference type="PANTHER" id="PTHR45642">
    <property type="entry name" value="GDSL ESTERASE/LIPASE EXL3"/>
    <property type="match status" value="1"/>
</dbReference>
<organism evidence="4 5">
    <name type="scientific">Ziziphus jujuba</name>
    <name type="common">Chinese jujube</name>
    <name type="synonym">Ziziphus sativa</name>
    <dbReference type="NCBI Taxonomy" id="326968"/>
    <lineage>
        <taxon>Eukaryota</taxon>
        <taxon>Viridiplantae</taxon>
        <taxon>Streptophyta</taxon>
        <taxon>Embryophyta</taxon>
        <taxon>Tracheophyta</taxon>
        <taxon>Spermatophyta</taxon>
        <taxon>Magnoliopsida</taxon>
        <taxon>eudicotyledons</taxon>
        <taxon>Gunneridae</taxon>
        <taxon>Pentapetalae</taxon>
        <taxon>rosids</taxon>
        <taxon>fabids</taxon>
        <taxon>Rosales</taxon>
        <taxon>Rhamnaceae</taxon>
        <taxon>Paliureae</taxon>
        <taxon>Ziziphus</taxon>
    </lineage>
</organism>
<comment type="similarity">
    <text evidence="1">Belongs to the 'GDSL' lipolytic enzyme family.</text>
</comment>
<protein>
    <submittedName>
        <fullName evidence="5">GDSL esterase/lipase At2g40250</fullName>
    </submittedName>
</protein>
<dbReference type="CDD" id="cd01837">
    <property type="entry name" value="SGNH_plant_lipase_like"/>
    <property type="match status" value="1"/>
</dbReference>
<dbReference type="Proteomes" id="UP001652623">
    <property type="component" value="Chromosome 8"/>
</dbReference>
<keyword evidence="4" id="KW-1185">Reference proteome</keyword>
<dbReference type="SUPFAM" id="SSF52266">
    <property type="entry name" value="SGNH hydrolase"/>
    <property type="match status" value="1"/>
</dbReference>
<reference evidence="5" key="1">
    <citation type="submission" date="2025-08" db="UniProtKB">
        <authorList>
            <consortium name="RefSeq"/>
        </authorList>
    </citation>
    <scope>IDENTIFICATION</scope>
    <source>
        <tissue evidence="5">Seedling</tissue>
    </source>
</reference>
<name>A0ABM3ICD7_ZIZJJ</name>
<evidence type="ECO:0000256" key="2">
    <source>
        <dbReference type="ARBA" id="ARBA00022729"/>
    </source>
</evidence>
<dbReference type="Pfam" id="PF00657">
    <property type="entry name" value="Lipase_GDSL"/>
    <property type="match status" value="1"/>
</dbReference>
<dbReference type="Gene3D" id="3.40.50.1110">
    <property type="entry name" value="SGNH hydrolase"/>
    <property type="match status" value="1"/>
</dbReference>
<gene>
    <name evidence="5" type="primary">LOC107413886</name>
</gene>
<evidence type="ECO:0000256" key="1">
    <source>
        <dbReference type="ARBA" id="ARBA00008668"/>
    </source>
</evidence>
<keyword evidence="2 3" id="KW-0732">Signal</keyword>
<sequence>MEEKNPVFLVSISFAFLISFSVQTINASPSIPSLYAFGDSTLDSGNNDGLNTLFHSNHPPYGRDFPGHLATGRFSNGKLATDYMVSNLGLKELLPAYLDRNLTGGDLLTGVSFASAGSGLDELTIDLTKAFDMWKQLDYFHEALRRIKREVGGMKSRNLVEKALFVISVGTNDMLFNYYDLPRRRLEYSVSEYQDFLLQELESFIRRLHRQGARRFAVAGLPPIGCLPMQVTLRSVEHMLGRVCVEQQNNDSRAYNTKLQLSLLKSQASLHKAKIVYLDAYNVMMDMFTNPHKYGFDRTLEGCCGTGLIELGPLCNELVWSCSDASKYIFWDSVHPTQAAYLIIANAFQKTVLSHFNH</sequence>
<evidence type="ECO:0000313" key="5">
    <source>
        <dbReference type="RefSeq" id="XP_048325528.2"/>
    </source>
</evidence>
<dbReference type="InterPro" id="IPR035669">
    <property type="entry name" value="SGNH_plant_lipase-like"/>
</dbReference>
<evidence type="ECO:0000313" key="4">
    <source>
        <dbReference type="Proteomes" id="UP001652623"/>
    </source>
</evidence>
<dbReference type="GeneID" id="107413886"/>
<proteinExistence type="inferred from homology"/>
<accession>A0ABM3ICD7</accession>
<dbReference type="PANTHER" id="PTHR45642:SF139">
    <property type="entry name" value="SGNH HYDROLASE-TYPE ESTERASE DOMAIN-CONTAINING PROTEIN"/>
    <property type="match status" value="1"/>
</dbReference>
<feature type="chain" id="PRO_5046728293" evidence="3">
    <location>
        <begin position="28"/>
        <end position="358"/>
    </location>
</feature>
<feature type="signal peptide" evidence="3">
    <location>
        <begin position="1"/>
        <end position="27"/>
    </location>
</feature>
<dbReference type="InterPro" id="IPR036514">
    <property type="entry name" value="SGNH_hydro_sf"/>
</dbReference>